<evidence type="ECO:0000313" key="1">
    <source>
        <dbReference type="EMBL" id="EFC52066.1"/>
    </source>
</evidence>
<sequence>MKSSLHIWESPSAGCFCVPTSLKLALSDGLIGASVPKHNYYNSHAMNC</sequence>
<evidence type="ECO:0000313" key="2">
    <source>
        <dbReference type="Proteomes" id="UP000004621"/>
    </source>
</evidence>
<gene>
    <name evidence="1" type="ORF">NEISUBOT_04470</name>
</gene>
<dbReference type="Proteomes" id="UP000004621">
    <property type="component" value="Unassembled WGS sequence"/>
</dbReference>
<accession>A0A9W5IQW9</accession>
<reference evidence="1 2" key="1">
    <citation type="submission" date="2010-01" db="EMBL/GenBank/DDBJ databases">
        <authorList>
            <person name="Weinstock G."/>
            <person name="Sodergren E."/>
            <person name="Clifton S."/>
            <person name="Fulton L."/>
            <person name="Fulton B."/>
            <person name="Courtney L."/>
            <person name="Fronick C."/>
            <person name="Harrison M."/>
            <person name="Strong C."/>
            <person name="Farmer C."/>
            <person name="Delahaunty K."/>
            <person name="Markovic C."/>
            <person name="Hall O."/>
            <person name="Minx P."/>
            <person name="Tomlinson C."/>
            <person name="Mitreva M."/>
            <person name="Nelson J."/>
            <person name="Hou S."/>
            <person name="Wollam A."/>
            <person name="Pepin K.H."/>
            <person name="Johnson M."/>
            <person name="Bhonagiri V."/>
            <person name="Nash W.E."/>
            <person name="Warren W."/>
            <person name="Chinwalla A."/>
            <person name="Mardis E.R."/>
            <person name="Wilson R.K."/>
        </authorList>
    </citation>
    <scope>NUCLEOTIDE SEQUENCE [LARGE SCALE GENOMIC DNA]</scope>
    <source>
        <strain evidence="1 2">NJ9703</strain>
    </source>
</reference>
<proteinExistence type="predicted"/>
<comment type="caution">
    <text evidence="1">The sequence shown here is derived from an EMBL/GenBank/DDBJ whole genome shotgun (WGS) entry which is preliminary data.</text>
</comment>
<dbReference type="AlphaFoldDB" id="A0A9W5IQW9"/>
<name>A0A9W5IQW9_NEISU</name>
<dbReference type="EMBL" id="ACEO02000006">
    <property type="protein sequence ID" value="EFC52066.1"/>
    <property type="molecule type" value="Genomic_DNA"/>
</dbReference>
<protein>
    <submittedName>
        <fullName evidence="1">Uncharacterized protein</fullName>
    </submittedName>
</protein>
<organism evidence="1 2">
    <name type="scientific">Neisseria subflava NJ9703</name>
    <dbReference type="NCBI Taxonomy" id="546268"/>
    <lineage>
        <taxon>Bacteria</taxon>
        <taxon>Pseudomonadati</taxon>
        <taxon>Pseudomonadota</taxon>
        <taxon>Betaproteobacteria</taxon>
        <taxon>Neisseriales</taxon>
        <taxon>Neisseriaceae</taxon>
        <taxon>Neisseria</taxon>
    </lineage>
</organism>